<evidence type="ECO:0000256" key="2">
    <source>
        <dbReference type="ARBA" id="ARBA00022884"/>
    </source>
</evidence>
<dbReference type="Proteomes" id="UP000796880">
    <property type="component" value="Unassembled WGS sequence"/>
</dbReference>
<dbReference type="SUPFAM" id="SSF54768">
    <property type="entry name" value="dsRNA-binding domain-like"/>
    <property type="match status" value="2"/>
</dbReference>
<feature type="compositionally biased region" description="Polar residues" evidence="4">
    <location>
        <begin position="306"/>
        <end position="322"/>
    </location>
</feature>
<feature type="domain" description="DRBM" evidence="5">
    <location>
        <begin position="1"/>
        <end position="70"/>
    </location>
</feature>
<evidence type="ECO:0000256" key="4">
    <source>
        <dbReference type="SAM" id="MobiDB-lite"/>
    </source>
</evidence>
<evidence type="ECO:0000313" key="7">
    <source>
        <dbReference type="Proteomes" id="UP000796880"/>
    </source>
</evidence>
<dbReference type="GO" id="GO:0003723">
    <property type="term" value="F:RNA binding"/>
    <property type="evidence" value="ECO:0007669"/>
    <property type="project" value="UniProtKB-UniRule"/>
</dbReference>
<keyword evidence="2 3" id="KW-0694">RNA-binding</keyword>
<dbReference type="Gene3D" id="3.30.160.20">
    <property type="match status" value="2"/>
</dbReference>
<feature type="compositionally biased region" description="Basic and acidic residues" evidence="4">
    <location>
        <begin position="84"/>
        <end position="93"/>
    </location>
</feature>
<dbReference type="AlphaFoldDB" id="A0A8K0E4G2"/>
<accession>A0A8K0E4G2</accession>
<protein>
    <recommendedName>
        <fullName evidence="5">DRBM domain-containing protein</fullName>
    </recommendedName>
</protein>
<proteinExistence type="predicted"/>
<dbReference type="PANTHER" id="PTHR46031:SF31">
    <property type="entry name" value="DOUBLE-STRANDED RNA-BINDING PROTEIN 1-LIKE"/>
    <property type="match status" value="1"/>
</dbReference>
<keyword evidence="7" id="KW-1185">Reference proteome</keyword>
<evidence type="ECO:0000259" key="5">
    <source>
        <dbReference type="PROSITE" id="PS50137"/>
    </source>
</evidence>
<dbReference type="EMBL" id="VOIH02000008">
    <property type="protein sequence ID" value="KAF3439514.1"/>
    <property type="molecule type" value="Genomic_DNA"/>
</dbReference>
<feature type="domain" description="DRBM" evidence="5">
    <location>
        <begin position="126"/>
        <end position="195"/>
    </location>
</feature>
<name>A0A8K0E4G2_9ROSA</name>
<evidence type="ECO:0000256" key="1">
    <source>
        <dbReference type="ARBA" id="ARBA00022737"/>
    </source>
</evidence>
<evidence type="ECO:0000256" key="3">
    <source>
        <dbReference type="PROSITE-ProRule" id="PRU00266"/>
    </source>
</evidence>
<dbReference type="OrthoDB" id="5274873at2759"/>
<reference evidence="6" key="1">
    <citation type="submission" date="2020-03" db="EMBL/GenBank/DDBJ databases">
        <title>A high-quality chromosome-level genome assembly of a woody plant with both climbing and erect habits, Rhamnella rubrinervis.</title>
        <authorList>
            <person name="Lu Z."/>
            <person name="Yang Y."/>
            <person name="Zhu X."/>
            <person name="Sun Y."/>
        </authorList>
    </citation>
    <scope>NUCLEOTIDE SEQUENCE</scope>
    <source>
        <strain evidence="6">BYM</strain>
        <tissue evidence="6">Leaf</tissue>
    </source>
</reference>
<dbReference type="PANTHER" id="PTHR46031">
    <property type="match status" value="1"/>
</dbReference>
<dbReference type="PROSITE" id="PS50137">
    <property type="entry name" value="DS_RBD"/>
    <property type="match status" value="2"/>
</dbReference>
<dbReference type="SMART" id="SM00358">
    <property type="entry name" value="DSRM"/>
    <property type="match status" value="2"/>
</dbReference>
<sequence>MYKTRLQELCQQKKWALPTYSSTKDGPDHLPRFMASVSVNGLWFDSSTCFRSSKDAHNNAAMLAFLHFTSSADFSTQSVQPKVGEPKTEETHQGPEIQSDTKTIIDGFVGEDLNCLKNSKEDESGLYKKLLQELAKRECLCMPTYRTTKSGAYHRTPTFFSTVEVEGEMFYGTAGKSVKQAELSAAMVAYKSLIERRSTRINKLAARNLKNKAALKTTSSSKLKVSDEPVQNVKAEVVLMPCPALTNEGHSKEKKEAEKCSSHAKLSIGDCSLIPGIAKMDETITTRKQFRCSDSMSSPEEVLKSPRSTHPNRPASSDSNVGKANGTKSYLLCNKVRVYTEFPDYAFPKGITILPIAEDKWVAVSLEFPNEAIN</sequence>
<evidence type="ECO:0000313" key="6">
    <source>
        <dbReference type="EMBL" id="KAF3439514.1"/>
    </source>
</evidence>
<organism evidence="6 7">
    <name type="scientific">Rhamnella rubrinervis</name>
    <dbReference type="NCBI Taxonomy" id="2594499"/>
    <lineage>
        <taxon>Eukaryota</taxon>
        <taxon>Viridiplantae</taxon>
        <taxon>Streptophyta</taxon>
        <taxon>Embryophyta</taxon>
        <taxon>Tracheophyta</taxon>
        <taxon>Spermatophyta</taxon>
        <taxon>Magnoliopsida</taxon>
        <taxon>eudicotyledons</taxon>
        <taxon>Gunneridae</taxon>
        <taxon>Pentapetalae</taxon>
        <taxon>rosids</taxon>
        <taxon>fabids</taxon>
        <taxon>Rosales</taxon>
        <taxon>Rhamnaceae</taxon>
        <taxon>rhamnoid group</taxon>
        <taxon>Rhamneae</taxon>
        <taxon>Rhamnella</taxon>
    </lineage>
</organism>
<feature type="region of interest" description="Disordered" evidence="4">
    <location>
        <begin position="291"/>
        <end position="322"/>
    </location>
</feature>
<gene>
    <name evidence="6" type="ORF">FNV43_RR17792</name>
</gene>
<dbReference type="InterPro" id="IPR014720">
    <property type="entry name" value="dsRBD_dom"/>
</dbReference>
<keyword evidence="1" id="KW-0677">Repeat</keyword>
<comment type="caution">
    <text evidence="6">The sequence shown here is derived from an EMBL/GenBank/DDBJ whole genome shotgun (WGS) entry which is preliminary data.</text>
</comment>
<dbReference type="Pfam" id="PF00035">
    <property type="entry name" value="dsrm"/>
    <property type="match status" value="2"/>
</dbReference>
<feature type="region of interest" description="Disordered" evidence="4">
    <location>
        <begin position="77"/>
        <end position="96"/>
    </location>
</feature>